<dbReference type="Gene3D" id="1.10.287.130">
    <property type="match status" value="1"/>
</dbReference>
<evidence type="ECO:0000313" key="18">
    <source>
        <dbReference type="Proteomes" id="UP000016931"/>
    </source>
</evidence>
<feature type="region of interest" description="Disordered" evidence="13">
    <location>
        <begin position="325"/>
        <end position="415"/>
    </location>
</feature>
<keyword evidence="9" id="KW-0067">ATP-binding</keyword>
<dbReference type="Gene3D" id="3.30.565.10">
    <property type="entry name" value="Histidine kinase-like ATPase, C-terminal domain"/>
    <property type="match status" value="1"/>
</dbReference>
<evidence type="ECO:0000256" key="3">
    <source>
        <dbReference type="ARBA" id="ARBA00012438"/>
    </source>
</evidence>
<feature type="compositionally biased region" description="Polar residues" evidence="13">
    <location>
        <begin position="52"/>
        <end position="61"/>
    </location>
</feature>
<dbReference type="GO" id="GO:1900745">
    <property type="term" value="P:positive regulation of p38MAPK cascade"/>
    <property type="evidence" value="ECO:0007669"/>
    <property type="project" value="UniProtKB-ARBA"/>
</dbReference>
<dbReference type="Pfam" id="PF00512">
    <property type="entry name" value="HisKA"/>
    <property type="match status" value="1"/>
</dbReference>
<evidence type="ECO:0000256" key="9">
    <source>
        <dbReference type="ARBA" id="ARBA00022840"/>
    </source>
</evidence>
<dbReference type="InterPro" id="IPR001789">
    <property type="entry name" value="Sig_transdc_resp-reg_receiver"/>
</dbReference>
<feature type="compositionally biased region" description="Polar residues" evidence="13">
    <location>
        <begin position="1314"/>
        <end position="1332"/>
    </location>
</feature>
<dbReference type="CDD" id="cd00130">
    <property type="entry name" value="PAS"/>
    <property type="match status" value="1"/>
</dbReference>
<dbReference type="SUPFAM" id="SSF52172">
    <property type="entry name" value="CheY-like"/>
    <property type="match status" value="1"/>
</dbReference>
<dbReference type="GO" id="GO:0005737">
    <property type="term" value="C:cytoplasm"/>
    <property type="evidence" value="ECO:0007669"/>
    <property type="project" value="UniProtKB-SubCell"/>
</dbReference>
<dbReference type="Pfam" id="PF02518">
    <property type="entry name" value="HATPase_c"/>
    <property type="match status" value="1"/>
</dbReference>
<dbReference type="FunFam" id="3.30.565.10:FF:000010">
    <property type="entry name" value="Sensor histidine kinase RcsC"/>
    <property type="match status" value="1"/>
</dbReference>
<dbReference type="InterPro" id="IPR001610">
    <property type="entry name" value="PAC"/>
</dbReference>
<keyword evidence="5 12" id="KW-0597">Phosphoprotein</keyword>
<dbReference type="Pfam" id="PF08447">
    <property type="entry name" value="PAS_3"/>
    <property type="match status" value="1"/>
</dbReference>
<dbReference type="PANTHER" id="PTHR45339:SF1">
    <property type="entry name" value="HYBRID SIGNAL TRANSDUCTION HISTIDINE KINASE J"/>
    <property type="match status" value="1"/>
</dbReference>
<feature type="region of interest" description="Disordered" evidence="13">
    <location>
        <begin position="1308"/>
        <end position="1332"/>
    </location>
</feature>
<dbReference type="CDD" id="cd17546">
    <property type="entry name" value="REC_hyHK_CKI1_RcsC-like"/>
    <property type="match status" value="1"/>
</dbReference>
<feature type="region of interest" description="Disordered" evidence="13">
    <location>
        <begin position="1110"/>
        <end position="1138"/>
    </location>
</feature>
<keyword evidence="18" id="KW-1185">Reference proteome</keyword>
<comment type="function">
    <text evidence="11">Involved in the control of the SAPK-dependent transcriptional response to peroxide stress. Regulates sty1 activity.</text>
</comment>
<feature type="region of interest" description="Disordered" evidence="13">
    <location>
        <begin position="48"/>
        <end position="88"/>
    </location>
</feature>
<feature type="compositionally biased region" description="Basic residues" evidence="13">
    <location>
        <begin position="378"/>
        <end position="387"/>
    </location>
</feature>
<dbReference type="GO" id="GO:0000155">
    <property type="term" value="F:phosphorelay sensor kinase activity"/>
    <property type="evidence" value="ECO:0007669"/>
    <property type="project" value="InterPro"/>
</dbReference>
<protein>
    <recommendedName>
        <fullName evidence="3">histidine kinase</fullName>
        <ecNumber evidence="3">2.7.13.3</ecNumber>
    </recommendedName>
</protein>
<dbReference type="InterPro" id="IPR004358">
    <property type="entry name" value="Sig_transdc_His_kin-like_C"/>
</dbReference>
<evidence type="ECO:0000256" key="5">
    <source>
        <dbReference type="ARBA" id="ARBA00022553"/>
    </source>
</evidence>
<keyword evidence="10" id="KW-0902">Two-component regulatory system</keyword>
<keyword evidence="6" id="KW-0808">Transferase</keyword>
<dbReference type="PANTHER" id="PTHR45339">
    <property type="entry name" value="HYBRID SIGNAL TRANSDUCTION HISTIDINE KINASE J"/>
    <property type="match status" value="1"/>
</dbReference>
<dbReference type="SMART" id="SM00448">
    <property type="entry name" value="REC"/>
    <property type="match status" value="1"/>
</dbReference>
<evidence type="ECO:0000256" key="8">
    <source>
        <dbReference type="ARBA" id="ARBA00022777"/>
    </source>
</evidence>
<dbReference type="InterPro" id="IPR005467">
    <property type="entry name" value="His_kinase_dom"/>
</dbReference>
<keyword evidence="7" id="KW-0547">Nucleotide-binding</keyword>
<dbReference type="CDD" id="cd00082">
    <property type="entry name" value="HisKA"/>
    <property type="match status" value="1"/>
</dbReference>
<dbReference type="SMART" id="SM00091">
    <property type="entry name" value="PAS"/>
    <property type="match status" value="2"/>
</dbReference>
<dbReference type="GO" id="GO:0005524">
    <property type="term" value="F:ATP binding"/>
    <property type="evidence" value="ECO:0007669"/>
    <property type="project" value="UniProtKB-KW"/>
</dbReference>
<evidence type="ECO:0000259" key="16">
    <source>
        <dbReference type="PROSITE" id="PS50113"/>
    </source>
</evidence>
<proteinExistence type="predicted"/>
<organism evidence="17 18">
    <name type="scientific">Sphaerulina musiva (strain SO2202)</name>
    <name type="common">Poplar stem canker fungus</name>
    <name type="synonym">Septoria musiva</name>
    <dbReference type="NCBI Taxonomy" id="692275"/>
    <lineage>
        <taxon>Eukaryota</taxon>
        <taxon>Fungi</taxon>
        <taxon>Dikarya</taxon>
        <taxon>Ascomycota</taxon>
        <taxon>Pezizomycotina</taxon>
        <taxon>Dothideomycetes</taxon>
        <taxon>Dothideomycetidae</taxon>
        <taxon>Mycosphaerellales</taxon>
        <taxon>Mycosphaerellaceae</taxon>
        <taxon>Sphaerulina</taxon>
    </lineage>
</organism>
<dbReference type="InterPro" id="IPR003594">
    <property type="entry name" value="HATPase_dom"/>
</dbReference>
<dbReference type="InterPro" id="IPR003661">
    <property type="entry name" value="HisK_dim/P_dom"/>
</dbReference>
<evidence type="ECO:0000256" key="12">
    <source>
        <dbReference type="PROSITE-ProRule" id="PRU00169"/>
    </source>
</evidence>
<dbReference type="InterPro" id="IPR013655">
    <property type="entry name" value="PAS_fold_3"/>
</dbReference>
<evidence type="ECO:0000256" key="10">
    <source>
        <dbReference type="ARBA" id="ARBA00023012"/>
    </source>
</evidence>
<comment type="subcellular location">
    <subcellularLocation>
        <location evidence="2">Cytoplasm</location>
    </subcellularLocation>
</comment>
<feature type="region of interest" description="Disordered" evidence="13">
    <location>
        <begin position="1"/>
        <end position="32"/>
    </location>
</feature>
<evidence type="ECO:0000256" key="1">
    <source>
        <dbReference type="ARBA" id="ARBA00000085"/>
    </source>
</evidence>
<feature type="domain" description="Histidine kinase" evidence="14">
    <location>
        <begin position="857"/>
        <end position="1084"/>
    </location>
</feature>
<keyword evidence="8" id="KW-0418">Kinase</keyword>
<dbReference type="NCBIfam" id="TIGR00229">
    <property type="entry name" value="sensory_box"/>
    <property type="match status" value="1"/>
</dbReference>
<dbReference type="PROSITE" id="PS50109">
    <property type="entry name" value="HIS_KIN"/>
    <property type="match status" value="1"/>
</dbReference>
<feature type="domain" description="PAC" evidence="16">
    <location>
        <begin position="635"/>
        <end position="687"/>
    </location>
</feature>
<dbReference type="Gene3D" id="3.40.50.2300">
    <property type="match status" value="1"/>
</dbReference>
<evidence type="ECO:0000259" key="15">
    <source>
        <dbReference type="PROSITE" id="PS50110"/>
    </source>
</evidence>
<dbReference type="eggNOG" id="KOG0519">
    <property type="taxonomic scope" value="Eukaryota"/>
</dbReference>
<evidence type="ECO:0000256" key="7">
    <source>
        <dbReference type="ARBA" id="ARBA00022741"/>
    </source>
</evidence>
<evidence type="ECO:0000256" key="13">
    <source>
        <dbReference type="SAM" id="MobiDB-lite"/>
    </source>
</evidence>
<dbReference type="GO" id="GO:0009365">
    <property type="term" value="C:protein histidine kinase complex"/>
    <property type="evidence" value="ECO:0007669"/>
    <property type="project" value="UniProtKB-ARBA"/>
</dbReference>
<feature type="modified residue" description="4-aspartylphosphate" evidence="12">
    <location>
        <position position="1219"/>
    </location>
</feature>
<dbReference type="FunFam" id="3.30.450.20:FF:000099">
    <property type="entry name" value="Sensory box sensor histidine kinase"/>
    <property type="match status" value="1"/>
</dbReference>
<feature type="compositionally biased region" description="Polar residues" evidence="13">
    <location>
        <begin position="1110"/>
        <end position="1125"/>
    </location>
</feature>
<dbReference type="InterPro" id="IPR011006">
    <property type="entry name" value="CheY-like_superfamily"/>
</dbReference>
<dbReference type="FunFam" id="1.10.287.130:FF:000002">
    <property type="entry name" value="Two-component osmosensing histidine kinase"/>
    <property type="match status" value="1"/>
</dbReference>
<dbReference type="EC" id="2.7.13.3" evidence="3"/>
<dbReference type="OrthoDB" id="60033at2759"/>
<feature type="region of interest" description="Disordered" evidence="13">
    <location>
        <begin position="1429"/>
        <end position="1488"/>
    </location>
</feature>
<dbReference type="SMART" id="SM00086">
    <property type="entry name" value="PAC"/>
    <property type="match status" value="1"/>
</dbReference>
<reference evidence="17 18" key="1">
    <citation type="journal article" date="2012" name="PLoS Pathog.">
        <title>Diverse lifestyles and strategies of plant pathogenesis encoded in the genomes of eighteen Dothideomycetes fungi.</title>
        <authorList>
            <person name="Ohm R.A."/>
            <person name="Feau N."/>
            <person name="Henrissat B."/>
            <person name="Schoch C.L."/>
            <person name="Horwitz B.A."/>
            <person name="Barry K.W."/>
            <person name="Condon B.J."/>
            <person name="Copeland A.C."/>
            <person name="Dhillon B."/>
            <person name="Glaser F."/>
            <person name="Hesse C.N."/>
            <person name="Kosti I."/>
            <person name="LaButti K."/>
            <person name="Lindquist E.A."/>
            <person name="Lucas S."/>
            <person name="Salamov A.A."/>
            <person name="Bradshaw R.E."/>
            <person name="Ciuffetti L."/>
            <person name="Hamelin R.C."/>
            <person name="Kema G.H.J."/>
            <person name="Lawrence C."/>
            <person name="Scott J.A."/>
            <person name="Spatafora J.W."/>
            <person name="Turgeon B.G."/>
            <person name="de Wit P.J.G.M."/>
            <person name="Zhong S."/>
            <person name="Goodwin S.B."/>
            <person name="Grigoriev I.V."/>
        </authorList>
    </citation>
    <scope>NUCLEOTIDE SEQUENCE [LARGE SCALE GENOMIC DNA]</scope>
    <source>
        <strain evidence="17 18">SO2202</strain>
    </source>
</reference>
<dbReference type="HOGENOM" id="CLU_000445_114_5_1"/>
<evidence type="ECO:0000256" key="2">
    <source>
        <dbReference type="ARBA" id="ARBA00004496"/>
    </source>
</evidence>
<feature type="domain" description="Response regulatory" evidence="15">
    <location>
        <begin position="1165"/>
        <end position="1292"/>
    </location>
</feature>
<accession>M3CJ11</accession>
<evidence type="ECO:0000256" key="4">
    <source>
        <dbReference type="ARBA" id="ARBA00022490"/>
    </source>
</evidence>
<gene>
    <name evidence="17" type="ORF">SEPMUDRAFT_84970</name>
</gene>
<sequence>MGDRDPTPVAASRTGRKRSATNEAEYVTEELGRSTMARVSFDDFQTRVAASETGSNNSSATNEHDSPATQDDYFSAPGTDDGFNDDIVSQGSISSRRAVDLHIQIPPAQLHSHMAFTALQYLPMPVLVLSSAKTVVLANEAMGHLLGITLDLPPPDNVDLPMDHLQRVVSREASSSTDVLYGVTPGDLGLDILQNGAPMFVSWDSFLNSVLDDASHAQSSTTQLNTYREKRGDVDNTPTGRGTHHRRSTSEATPPIAVSGVRTEVHDAVVQVVFSTRRDPRTGLPLPVSANTADDEHIHSEMIISIWATEDEQYFTLTFTAAAAAPAGTSGSGGTPSEPTKTTSRTVSRAATSYSNSVHSGSGVDSGPSSNSSSRNTGVHRHHHARSKPTSVYASPLSMEFPPRGPPTQSAPHAPSLFAKTNRLKQALLNSMSMPAYAMWKDETFGIPNKAAIRLILPNAEDGEFDAQEQAKEFLLRFVLYKEDFSETIPLENYPIMRVMKTRAGFQGYRVGMYSAKDGSRMLYDTSGETLLDDKGDFVGGCVIFHDVTGYARTIMHQKEENERQFENICNMIPQLIWRTTPDGMHDYFNDPWYTYTGLSVEESEGDGWLNAFAPEDLAIAEPIWAHCLATGDEYRVEYRAKSATGDLRWMLGRATPMRDANGQIIKWFGTCTDIHDLVLAREEAKQTRLQLERVIEHANITLWAVDKDMKLTLSEGRAMSDDPADIDIHKRRNTYIGKPTSWLFERQGRESEREVFERPIRAILARQKSEETIETVTGGNGRYYRTKLLALTRQERAGGIEGETYVDGVVGVSMDVTELKKAADEVQARDRENARLMAQSVAAKEASKMKSQFLANMSHEIRTPIAGVIGMSELLLDEDDSASGKLTKEQRECAENIQRSANGLLTVINDILDFSKVESGRLDIEEVQFDLSVVISDVNKMLSFAAERKGLKYIDDIQQLSSWKVMGDPGRLRQVMTNLLTNSIKFTSDGSVTMRVKAQRETNDTVEVHFTVEDTGIGIEEEVRQRLFKPFSQADSSTARRFGGTGLGLTISKNLVELMRGEIFLESKLGVGTRATFWIPFNKAPYQTSADSPLVDLGTIPDRLASELSVSRPSSDHNGTSGPATPTGGHRKELSMGGLAGLGPWAESMGMDLDLSEEERRNTQVLVVEDNPVNQQIALKTIKKLGFPVRAVWNGQEALEYLSSPSPERPRPQVILMDVQMPIMDGYRATWTIRNDKAFVQNADVQSAPIIAMTASAIQGDREKCQAAGMDDYLAKPVKKPMLEKMLIKWAIEGRKKRVELKSNPNLLKRPGVQQNHSFTASETSSSLVTPQEHLSSEVDRLEFVHSARFASSSETESERAHRQIKAEEQAMSLRDHELIESGEDPKTKLGKGVGEEAQQITNANTGASALTEANMEQFDLRDRMGLLKRENTDGDNSSMMATLADTEGQALPSHLHQRSTAPSPERLPGSIGGPLPHRRSWQPEKR</sequence>
<dbReference type="OMA" id="EIEKWFG"/>
<dbReference type="PRINTS" id="PR00344">
    <property type="entry name" value="BCTRLSENSOR"/>
</dbReference>
<comment type="catalytic activity">
    <reaction evidence="1">
        <text>ATP + protein L-histidine = ADP + protein N-phospho-L-histidine.</text>
        <dbReference type="EC" id="2.7.13.3"/>
    </reaction>
</comment>
<dbReference type="SUPFAM" id="SSF55874">
    <property type="entry name" value="ATPase domain of HSP90 chaperone/DNA topoisomerase II/histidine kinase"/>
    <property type="match status" value="1"/>
</dbReference>
<feature type="compositionally biased region" description="Low complexity" evidence="13">
    <location>
        <begin position="325"/>
        <end position="377"/>
    </location>
</feature>
<dbReference type="SUPFAM" id="SSF47384">
    <property type="entry name" value="Homodimeric domain of signal transducing histidine kinase"/>
    <property type="match status" value="1"/>
</dbReference>
<dbReference type="STRING" id="692275.M3CJ11"/>
<dbReference type="EMBL" id="KB456263">
    <property type="protein sequence ID" value="EMF13788.1"/>
    <property type="molecule type" value="Genomic_DNA"/>
</dbReference>
<evidence type="ECO:0000256" key="11">
    <source>
        <dbReference type="ARBA" id="ARBA00054109"/>
    </source>
</evidence>
<dbReference type="InterPro" id="IPR000014">
    <property type="entry name" value="PAS"/>
</dbReference>
<dbReference type="Pfam" id="PF00072">
    <property type="entry name" value="Response_reg"/>
    <property type="match status" value="1"/>
</dbReference>
<evidence type="ECO:0000313" key="17">
    <source>
        <dbReference type="EMBL" id="EMF13788.1"/>
    </source>
</evidence>
<dbReference type="RefSeq" id="XP_016761909.1">
    <property type="nucleotide sequence ID" value="XM_016910370.1"/>
</dbReference>
<dbReference type="SMART" id="SM00387">
    <property type="entry name" value="HATPase_c"/>
    <property type="match status" value="1"/>
</dbReference>
<dbReference type="SUPFAM" id="SSF55785">
    <property type="entry name" value="PYP-like sensor domain (PAS domain)"/>
    <property type="match status" value="1"/>
</dbReference>
<evidence type="ECO:0000259" key="14">
    <source>
        <dbReference type="PROSITE" id="PS50109"/>
    </source>
</evidence>
<dbReference type="PROSITE" id="PS50113">
    <property type="entry name" value="PAC"/>
    <property type="match status" value="1"/>
</dbReference>
<dbReference type="Gene3D" id="3.30.450.20">
    <property type="entry name" value="PAS domain"/>
    <property type="match status" value="2"/>
</dbReference>
<dbReference type="InterPro" id="IPR036097">
    <property type="entry name" value="HisK_dim/P_sf"/>
</dbReference>
<dbReference type="InterPro" id="IPR000700">
    <property type="entry name" value="PAS-assoc_C"/>
</dbReference>
<dbReference type="SMART" id="SM00388">
    <property type="entry name" value="HisKA"/>
    <property type="match status" value="1"/>
</dbReference>
<feature type="region of interest" description="Disordered" evidence="13">
    <location>
        <begin position="220"/>
        <end position="262"/>
    </location>
</feature>
<dbReference type="InterPro" id="IPR036890">
    <property type="entry name" value="HATPase_C_sf"/>
</dbReference>
<evidence type="ECO:0000256" key="6">
    <source>
        <dbReference type="ARBA" id="ARBA00022679"/>
    </source>
</evidence>
<dbReference type="CDD" id="cd16922">
    <property type="entry name" value="HATPase_EvgS-ArcB-TorS-like"/>
    <property type="match status" value="1"/>
</dbReference>
<keyword evidence="4" id="KW-0963">Cytoplasm</keyword>
<dbReference type="InterPro" id="IPR035965">
    <property type="entry name" value="PAS-like_dom_sf"/>
</dbReference>
<dbReference type="PROSITE" id="PS50110">
    <property type="entry name" value="RESPONSE_REGULATORY"/>
    <property type="match status" value="1"/>
</dbReference>
<dbReference type="Proteomes" id="UP000016931">
    <property type="component" value="Unassembled WGS sequence"/>
</dbReference>
<dbReference type="GeneID" id="27907507"/>
<name>M3CJ11_SPHMS</name>